<keyword evidence="1" id="KW-0472">Membrane</keyword>
<dbReference type="Proteomes" id="UP000290288">
    <property type="component" value="Unassembled WGS sequence"/>
</dbReference>
<dbReference type="EMBL" id="SDEE01000284">
    <property type="protein sequence ID" value="RXW18183.1"/>
    <property type="molecule type" value="Genomic_DNA"/>
</dbReference>
<protein>
    <recommendedName>
        <fullName evidence="2">ER-bound oxygenase mpaB/mpaB'/Rubber oxygenase catalytic domain-containing protein</fullName>
    </recommendedName>
</protein>
<dbReference type="InterPro" id="IPR046366">
    <property type="entry name" value="MPAB"/>
</dbReference>
<dbReference type="PANTHER" id="PTHR36124">
    <property type="match status" value="1"/>
</dbReference>
<reference evidence="3 4" key="1">
    <citation type="submission" date="2019-01" db="EMBL/GenBank/DDBJ databases">
        <title>Draft genome sequence of Psathyrella aberdarensis IHI B618.</title>
        <authorList>
            <person name="Buettner E."/>
            <person name="Kellner H."/>
        </authorList>
    </citation>
    <scope>NUCLEOTIDE SEQUENCE [LARGE SCALE GENOMIC DNA]</scope>
    <source>
        <strain evidence="3 4">IHI B618</strain>
    </source>
</reference>
<organism evidence="3 4">
    <name type="scientific">Candolleomyces aberdarensis</name>
    <dbReference type="NCBI Taxonomy" id="2316362"/>
    <lineage>
        <taxon>Eukaryota</taxon>
        <taxon>Fungi</taxon>
        <taxon>Dikarya</taxon>
        <taxon>Basidiomycota</taxon>
        <taxon>Agaricomycotina</taxon>
        <taxon>Agaricomycetes</taxon>
        <taxon>Agaricomycetidae</taxon>
        <taxon>Agaricales</taxon>
        <taxon>Agaricineae</taxon>
        <taxon>Psathyrellaceae</taxon>
        <taxon>Candolleomyces</taxon>
    </lineage>
</organism>
<proteinExistence type="predicted"/>
<feature type="domain" description="ER-bound oxygenase mpaB/mpaB'/Rubber oxygenase catalytic" evidence="2">
    <location>
        <begin position="170"/>
        <end position="291"/>
    </location>
</feature>
<dbReference type="OrthoDB" id="545169at2759"/>
<feature type="transmembrane region" description="Helical" evidence="1">
    <location>
        <begin position="20"/>
        <end position="41"/>
    </location>
</feature>
<dbReference type="AlphaFoldDB" id="A0A4Q2DEM3"/>
<dbReference type="Pfam" id="PF09995">
    <property type="entry name" value="MPAB_Lcp_cat"/>
    <property type="match status" value="1"/>
</dbReference>
<sequence>MDSVLGFLNHVLDKLNSDPVVLGASIGFLAVTSYLCLVRCLRWRRYYNIHSKYEKKWREGALTAAEAQEIKLVSSFYDCPMLLHKAVAFALFKTYAIVTIHFQATSVYQGIKLVRENAKETEILIGTFVGCPINGFHDTTAPPDPAKPAEDPRAAIALARMNFIHSKYRISNDDYLYTLSLFILEPARWADLYSWRSLSQMEQEAFFLFYADVGRKMGITDIPGTLEELRAWSEAYEEVYMVPDETNNLVAGYTVAELLYAVPKKFGMKSFAERIVIALLEERVRVAMLYKSVPWYKEEPKGRLSYVFAKLAVMLGVYAEMPGPQFRSQGYRLEEVGPQQFENAGVEEVFNNAEKIQGCPIVAPWRPATALRRK</sequence>
<accession>A0A4Q2DEM3</accession>
<comment type="caution">
    <text evidence="3">The sequence shown here is derived from an EMBL/GenBank/DDBJ whole genome shotgun (WGS) entry which is preliminary data.</text>
</comment>
<evidence type="ECO:0000256" key="1">
    <source>
        <dbReference type="SAM" id="Phobius"/>
    </source>
</evidence>
<dbReference type="InterPro" id="IPR018713">
    <property type="entry name" value="MPAB/Lcp_cat_dom"/>
</dbReference>
<dbReference type="GO" id="GO:0016491">
    <property type="term" value="F:oxidoreductase activity"/>
    <property type="evidence" value="ECO:0007669"/>
    <property type="project" value="InterPro"/>
</dbReference>
<evidence type="ECO:0000313" key="3">
    <source>
        <dbReference type="EMBL" id="RXW18183.1"/>
    </source>
</evidence>
<gene>
    <name evidence="3" type="ORF">EST38_g7667</name>
</gene>
<evidence type="ECO:0000313" key="4">
    <source>
        <dbReference type="Proteomes" id="UP000290288"/>
    </source>
</evidence>
<evidence type="ECO:0000259" key="2">
    <source>
        <dbReference type="Pfam" id="PF09995"/>
    </source>
</evidence>
<name>A0A4Q2DEM3_9AGAR</name>
<keyword evidence="1" id="KW-1133">Transmembrane helix</keyword>
<keyword evidence="1" id="KW-0812">Transmembrane</keyword>
<dbReference type="PANTHER" id="PTHR36124:SF1">
    <property type="entry name" value="ER-BOUND OXYGENASE MPAB_MPAB'_RUBBER OXYGENASE CATALYTIC DOMAIN-CONTAINING PROTEIN"/>
    <property type="match status" value="1"/>
</dbReference>
<keyword evidence="4" id="KW-1185">Reference proteome</keyword>
<dbReference type="STRING" id="2316362.A0A4Q2DEM3"/>